<evidence type="ECO:0008006" key="3">
    <source>
        <dbReference type="Google" id="ProtNLM"/>
    </source>
</evidence>
<name>A0ABR6K7B2_9SPHN</name>
<keyword evidence="2" id="KW-1185">Reference proteome</keyword>
<accession>A0ABR6K7B2</accession>
<proteinExistence type="predicted"/>
<evidence type="ECO:0000313" key="2">
    <source>
        <dbReference type="Proteomes" id="UP000584663"/>
    </source>
</evidence>
<sequence length="61" mass="6719">MIRRGRAVSPSAVKAVGLLPACDWGHLRGLYAGQGNRSPMFQYAAMARFIEDEWIAGDKKP</sequence>
<dbReference type="Proteomes" id="UP000584663">
    <property type="component" value="Unassembled WGS sequence"/>
</dbReference>
<gene>
    <name evidence="1" type="ORF">GGQ89_000689</name>
</gene>
<organism evidence="1 2">
    <name type="scientific">Sphingomonas yabuuchiae</name>
    <dbReference type="NCBI Taxonomy" id="172044"/>
    <lineage>
        <taxon>Bacteria</taxon>
        <taxon>Pseudomonadati</taxon>
        <taxon>Pseudomonadota</taxon>
        <taxon>Alphaproteobacteria</taxon>
        <taxon>Sphingomonadales</taxon>
        <taxon>Sphingomonadaceae</taxon>
        <taxon>Sphingomonas</taxon>
    </lineage>
</organism>
<dbReference type="EMBL" id="JACHNX010000002">
    <property type="protein sequence ID" value="MBB4608487.1"/>
    <property type="molecule type" value="Genomic_DNA"/>
</dbReference>
<reference evidence="1 2" key="1">
    <citation type="submission" date="2020-08" db="EMBL/GenBank/DDBJ databases">
        <title>Genomic Encyclopedia of Type Strains, Phase IV (KMG-IV): sequencing the most valuable type-strain genomes for metagenomic binning, comparative biology and taxonomic classification.</title>
        <authorList>
            <person name="Goeker M."/>
        </authorList>
    </citation>
    <scope>NUCLEOTIDE SEQUENCE [LARGE SCALE GENOMIC DNA]</scope>
    <source>
        <strain evidence="1 2">DSM 14562</strain>
    </source>
</reference>
<protein>
    <recommendedName>
        <fullName evidence="3">Transposase</fullName>
    </recommendedName>
</protein>
<evidence type="ECO:0000313" key="1">
    <source>
        <dbReference type="EMBL" id="MBB4608487.1"/>
    </source>
</evidence>
<comment type="caution">
    <text evidence="1">The sequence shown here is derived from an EMBL/GenBank/DDBJ whole genome shotgun (WGS) entry which is preliminary data.</text>
</comment>